<dbReference type="GO" id="GO:0005886">
    <property type="term" value="C:plasma membrane"/>
    <property type="evidence" value="ECO:0007669"/>
    <property type="project" value="TreeGrafter"/>
</dbReference>
<accession>A0A6C0P1U5</accession>
<keyword evidence="4 6" id="KW-1133">Transmembrane helix</keyword>
<dbReference type="GO" id="GO:0032153">
    <property type="term" value="C:cell division site"/>
    <property type="evidence" value="ECO:0007669"/>
    <property type="project" value="TreeGrafter"/>
</dbReference>
<dbReference type="InterPro" id="IPR001182">
    <property type="entry name" value="FtsW/RodA"/>
</dbReference>
<feature type="transmembrane region" description="Helical" evidence="6">
    <location>
        <begin position="102"/>
        <end position="124"/>
    </location>
</feature>
<feature type="transmembrane region" description="Helical" evidence="6">
    <location>
        <begin position="189"/>
        <end position="214"/>
    </location>
</feature>
<feature type="transmembrane region" description="Helical" evidence="6">
    <location>
        <begin position="234"/>
        <end position="261"/>
    </location>
</feature>
<dbReference type="PANTHER" id="PTHR30474:SF1">
    <property type="entry name" value="PEPTIDOGLYCAN GLYCOSYLTRANSFERASE MRDB"/>
    <property type="match status" value="1"/>
</dbReference>
<feature type="transmembrane region" description="Helical" evidence="6">
    <location>
        <begin position="389"/>
        <end position="408"/>
    </location>
</feature>
<evidence type="ECO:0000256" key="5">
    <source>
        <dbReference type="ARBA" id="ARBA00023136"/>
    </source>
</evidence>
<dbReference type="GO" id="GO:0051301">
    <property type="term" value="P:cell division"/>
    <property type="evidence" value="ECO:0007669"/>
    <property type="project" value="InterPro"/>
</dbReference>
<feature type="transmembrane region" description="Helical" evidence="6">
    <location>
        <begin position="355"/>
        <end position="377"/>
    </location>
</feature>
<keyword evidence="8" id="KW-1185">Reference proteome</keyword>
<dbReference type="KEGG" id="prz:GZH47_17540"/>
<name>A0A6C0P1U5_9BACL</name>
<dbReference type="NCBIfam" id="NF038403">
    <property type="entry name" value="perm_prefix_1"/>
    <property type="match status" value="1"/>
</dbReference>
<keyword evidence="3" id="KW-0133">Cell shape</keyword>
<evidence type="ECO:0000313" key="7">
    <source>
        <dbReference type="EMBL" id="QHW32435.1"/>
    </source>
</evidence>
<sequence length="465" mass="51105">MDVVQLDGLAHYRGGAGVMGDIGRHAAVSRYLDRLCAQIKAKAMHEEIRLEMQSHLEELIDEKVDRHGKSEDEAVHEALLQMGDPEEVGKQLHQAHKPRTEWSVIALTACMLLLGVIASFSLNAALDGQLAIGRKLVFAGMGIAVMGSLYFIDYRRLLNVSGAVYAGTLLLMAAVQWHGTQLNGAKQWIMIGAYTINICAAAPYLLIIAVAGLLHNAKSVPSGDWMASAKRSVFGGVVYVVLPVFLFLSAPAVGYLIIYLFGVAVLLLMNRQWKLLLTGLSIFALLLFYVQKTYNSDLWRSVWERHMAFLHRDESTAYHTVRSIEAIHSGGMWGQGFGAPTRTLPDIAGQFTYSYLVYSLGWVFGIAVAVLALFFVSRMILMGMKLSDGYARNLVIGLSVVLGIQYLWNVLMCLGMFPVLGGMQLPILNWNANTCLELGALGLMLSAYRRKDMLGGAHHAPMNQA</sequence>
<dbReference type="Pfam" id="PF01098">
    <property type="entry name" value="FTSW_RODA_SPOVE"/>
    <property type="match status" value="1"/>
</dbReference>
<protein>
    <submittedName>
        <fullName evidence="7">FtsW/RodA/SpoVE family cell cycle protein</fullName>
    </submittedName>
</protein>
<dbReference type="PANTHER" id="PTHR30474">
    <property type="entry name" value="CELL CYCLE PROTEIN"/>
    <property type="match status" value="1"/>
</dbReference>
<dbReference type="EMBL" id="CP048286">
    <property type="protein sequence ID" value="QHW32435.1"/>
    <property type="molecule type" value="Genomic_DNA"/>
</dbReference>
<dbReference type="RefSeq" id="WP_162642129.1">
    <property type="nucleotide sequence ID" value="NZ_CP048286.1"/>
</dbReference>
<feature type="transmembrane region" description="Helical" evidence="6">
    <location>
        <begin position="136"/>
        <end position="152"/>
    </location>
</feature>
<feature type="transmembrane region" description="Helical" evidence="6">
    <location>
        <begin position="158"/>
        <end position="177"/>
    </location>
</feature>
<keyword evidence="5 6" id="KW-0472">Membrane</keyword>
<organism evidence="7 8">
    <name type="scientific">Paenibacillus rhizovicinus</name>
    <dbReference type="NCBI Taxonomy" id="2704463"/>
    <lineage>
        <taxon>Bacteria</taxon>
        <taxon>Bacillati</taxon>
        <taxon>Bacillota</taxon>
        <taxon>Bacilli</taxon>
        <taxon>Bacillales</taxon>
        <taxon>Paenibacillaceae</taxon>
        <taxon>Paenibacillus</taxon>
    </lineage>
</organism>
<dbReference type="AlphaFoldDB" id="A0A6C0P1U5"/>
<dbReference type="GO" id="GO:0008360">
    <property type="term" value="P:regulation of cell shape"/>
    <property type="evidence" value="ECO:0007669"/>
    <property type="project" value="UniProtKB-KW"/>
</dbReference>
<gene>
    <name evidence="7" type="ORF">GZH47_17540</name>
</gene>
<evidence type="ECO:0000256" key="3">
    <source>
        <dbReference type="ARBA" id="ARBA00022960"/>
    </source>
</evidence>
<feature type="transmembrane region" description="Helical" evidence="6">
    <location>
        <begin position="273"/>
        <end position="290"/>
    </location>
</feature>
<dbReference type="InterPro" id="IPR047928">
    <property type="entry name" value="Perm_prefix_1"/>
</dbReference>
<dbReference type="Proteomes" id="UP000479114">
    <property type="component" value="Chromosome"/>
</dbReference>
<evidence type="ECO:0000313" key="8">
    <source>
        <dbReference type="Proteomes" id="UP000479114"/>
    </source>
</evidence>
<evidence type="ECO:0000256" key="1">
    <source>
        <dbReference type="ARBA" id="ARBA00004141"/>
    </source>
</evidence>
<evidence type="ECO:0000256" key="6">
    <source>
        <dbReference type="SAM" id="Phobius"/>
    </source>
</evidence>
<comment type="subcellular location">
    <subcellularLocation>
        <location evidence="1">Membrane</location>
        <topology evidence="1">Multi-pass membrane protein</topology>
    </subcellularLocation>
</comment>
<keyword evidence="2 6" id="KW-0812">Transmembrane</keyword>
<evidence type="ECO:0000256" key="2">
    <source>
        <dbReference type="ARBA" id="ARBA00022692"/>
    </source>
</evidence>
<feature type="transmembrane region" description="Helical" evidence="6">
    <location>
        <begin position="428"/>
        <end position="448"/>
    </location>
</feature>
<reference evidence="7 8" key="1">
    <citation type="submission" date="2020-02" db="EMBL/GenBank/DDBJ databases">
        <title>Paenibacillus sp. nov., isolated from rhizosphere soil of tomato.</title>
        <authorList>
            <person name="Weon H.-Y."/>
            <person name="Lee S.A."/>
        </authorList>
    </citation>
    <scope>NUCLEOTIDE SEQUENCE [LARGE SCALE GENOMIC DNA]</scope>
    <source>
        <strain evidence="7 8">14171R-81</strain>
    </source>
</reference>
<proteinExistence type="predicted"/>
<dbReference type="GO" id="GO:0015648">
    <property type="term" value="F:lipid-linked peptidoglycan transporter activity"/>
    <property type="evidence" value="ECO:0007669"/>
    <property type="project" value="TreeGrafter"/>
</dbReference>
<evidence type="ECO:0000256" key="4">
    <source>
        <dbReference type="ARBA" id="ARBA00022989"/>
    </source>
</evidence>